<keyword evidence="2" id="KW-0540">Nuclease</keyword>
<name>A0A2W5TVX5_CERSP</name>
<dbReference type="InterPro" id="IPR036691">
    <property type="entry name" value="Endo/exonu/phosph_ase_sf"/>
</dbReference>
<dbReference type="PANTHER" id="PTHR14859:SF15">
    <property type="entry name" value="ENDONUCLEASE_EXONUCLEASE_PHOSPHATASE DOMAIN-CONTAINING PROTEIN"/>
    <property type="match status" value="1"/>
</dbReference>
<evidence type="ECO:0000313" key="3">
    <source>
        <dbReference type="Proteomes" id="UP000248975"/>
    </source>
</evidence>
<dbReference type="GO" id="GO:0004519">
    <property type="term" value="F:endonuclease activity"/>
    <property type="evidence" value="ECO:0007669"/>
    <property type="project" value="UniProtKB-KW"/>
</dbReference>
<protein>
    <submittedName>
        <fullName evidence="2">Endonuclease</fullName>
    </submittedName>
</protein>
<evidence type="ECO:0000259" key="1">
    <source>
        <dbReference type="Pfam" id="PF03372"/>
    </source>
</evidence>
<feature type="domain" description="Endonuclease/exonuclease/phosphatase" evidence="1">
    <location>
        <begin position="11"/>
        <end position="226"/>
    </location>
</feature>
<dbReference type="GO" id="GO:0016020">
    <property type="term" value="C:membrane"/>
    <property type="evidence" value="ECO:0007669"/>
    <property type="project" value="GOC"/>
</dbReference>
<keyword evidence="2" id="KW-0378">Hydrolase</keyword>
<dbReference type="Gene3D" id="3.60.10.10">
    <property type="entry name" value="Endonuclease/exonuclease/phosphatase"/>
    <property type="match status" value="1"/>
</dbReference>
<gene>
    <name evidence="2" type="ORF">DI533_06580</name>
</gene>
<dbReference type="GO" id="GO:0006506">
    <property type="term" value="P:GPI anchor biosynthetic process"/>
    <property type="evidence" value="ECO:0007669"/>
    <property type="project" value="TreeGrafter"/>
</dbReference>
<dbReference type="PANTHER" id="PTHR14859">
    <property type="entry name" value="CALCOFLUOR WHITE HYPERSENSITIVE PROTEIN PRECURSOR"/>
    <property type="match status" value="1"/>
</dbReference>
<evidence type="ECO:0000313" key="2">
    <source>
        <dbReference type="EMBL" id="PZR00248.1"/>
    </source>
</evidence>
<accession>A0A2W5TVX5</accession>
<organism evidence="2 3">
    <name type="scientific">Cereibacter sphaeroides</name>
    <name type="common">Rhodobacter sphaeroides</name>
    <dbReference type="NCBI Taxonomy" id="1063"/>
    <lineage>
        <taxon>Bacteria</taxon>
        <taxon>Pseudomonadati</taxon>
        <taxon>Pseudomonadota</taxon>
        <taxon>Alphaproteobacteria</taxon>
        <taxon>Rhodobacterales</taxon>
        <taxon>Paracoccaceae</taxon>
        <taxon>Cereibacter</taxon>
    </lineage>
</organism>
<dbReference type="Pfam" id="PF03372">
    <property type="entry name" value="Exo_endo_phos"/>
    <property type="match status" value="1"/>
</dbReference>
<dbReference type="InterPro" id="IPR051916">
    <property type="entry name" value="GPI-anchor_lipid_remodeler"/>
</dbReference>
<reference evidence="2 3" key="1">
    <citation type="submission" date="2017-08" db="EMBL/GenBank/DDBJ databases">
        <title>Infants hospitalized years apart are colonized by the same room-sourced microbial strains.</title>
        <authorList>
            <person name="Brooks B."/>
            <person name="Olm M.R."/>
            <person name="Firek B.A."/>
            <person name="Baker R."/>
            <person name="Thomas B.C."/>
            <person name="Morowitz M.J."/>
            <person name="Banfield J.F."/>
        </authorList>
    </citation>
    <scope>NUCLEOTIDE SEQUENCE [LARGE SCALE GENOMIC DNA]</scope>
    <source>
        <strain evidence="2">S2_003_000_R2_11</strain>
    </source>
</reference>
<sequence length="235" mass="25493">MTAGKHTIHVGSYNVHKAVGTDRRRKPERIAAVIAEMAVDILALQEVDTRFGERKGILDLAGVESELGLMAARSRVFGLAHGFHGNLLLVRNAEVQDVHYLPLPGLEPRGALIADLVIGKVPMRVVSAHLGLIAASRRAQVRTILDKLSLLDKRPALLMGDLNERRVGGGSSLRGLAEHFPNAPTVPSFPSRYPLFRLDRIMASSNVAVSELAAHDTPLARSASDHLPIRARLEV</sequence>
<dbReference type="Proteomes" id="UP000248975">
    <property type="component" value="Unassembled WGS sequence"/>
</dbReference>
<comment type="caution">
    <text evidence="2">The sequence shown here is derived from an EMBL/GenBank/DDBJ whole genome shotgun (WGS) entry which is preliminary data.</text>
</comment>
<dbReference type="AlphaFoldDB" id="A0A2W5TVX5"/>
<keyword evidence="2" id="KW-0255">Endonuclease</keyword>
<dbReference type="EMBL" id="QFQS01000001">
    <property type="protein sequence ID" value="PZR00248.1"/>
    <property type="molecule type" value="Genomic_DNA"/>
</dbReference>
<dbReference type="InterPro" id="IPR005135">
    <property type="entry name" value="Endo/exonuclease/phosphatase"/>
</dbReference>
<proteinExistence type="predicted"/>
<dbReference type="SUPFAM" id="SSF56219">
    <property type="entry name" value="DNase I-like"/>
    <property type="match status" value="1"/>
</dbReference>